<dbReference type="Gene3D" id="3.40.50.300">
    <property type="entry name" value="P-loop containing nucleotide triphosphate hydrolases"/>
    <property type="match status" value="2"/>
</dbReference>
<accession>A0ABR2WW73</accession>
<dbReference type="InterPro" id="IPR007696">
    <property type="entry name" value="DNA_mismatch_repair_MutS_core"/>
</dbReference>
<evidence type="ECO:0000313" key="10">
    <source>
        <dbReference type="Proteomes" id="UP001479436"/>
    </source>
</evidence>
<gene>
    <name evidence="9" type="primary">msh1_1</name>
    <name evidence="9" type="ORF">K7432_005615</name>
</gene>
<keyword evidence="6" id="KW-0175">Coiled coil</keyword>
<dbReference type="PANTHER" id="PTHR11361">
    <property type="entry name" value="DNA MISMATCH REPAIR PROTEIN MUTS FAMILY MEMBER"/>
    <property type="match status" value="1"/>
</dbReference>
<feature type="domain" description="DNA mismatch repair protein MutS core" evidence="7">
    <location>
        <begin position="21"/>
        <end position="335"/>
    </location>
</feature>
<evidence type="ECO:0000259" key="8">
    <source>
        <dbReference type="SMART" id="SM00534"/>
    </source>
</evidence>
<dbReference type="InterPro" id="IPR011184">
    <property type="entry name" value="DNA_mismatch_repair_Msh2"/>
</dbReference>
<evidence type="ECO:0000313" key="9">
    <source>
        <dbReference type="EMBL" id="KAK9765777.1"/>
    </source>
</evidence>
<dbReference type="SUPFAM" id="SSF52540">
    <property type="entry name" value="P-loop containing nucleoside triphosphate hydrolases"/>
    <property type="match status" value="1"/>
</dbReference>
<dbReference type="SUPFAM" id="SSF48334">
    <property type="entry name" value="DNA repair protein MutS, domain III"/>
    <property type="match status" value="1"/>
</dbReference>
<keyword evidence="3" id="KW-0067">ATP-binding</keyword>
<dbReference type="InterPro" id="IPR000432">
    <property type="entry name" value="DNA_mismatch_repair_MutS_C"/>
</dbReference>
<evidence type="ECO:0000256" key="1">
    <source>
        <dbReference type="ARBA" id="ARBA00006271"/>
    </source>
</evidence>
<feature type="coiled-coil region" evidence="6">
    <location>
        <begin position="168"/>
        <end position="202"/>
    </location>
</feature>
<name>A0ABR2WW73_9FUNG</name>
<evidence type="ECO:0000259" key="7">
    <source>
        <dbReference type="SMART" id="SM00533"/>
    </source>
</evidence>
<dbReference type="Pfam" id="PF05192">
    <property type="entry name" value="MutS_III"/>
    <property type="match status" value="1"/>
</dbReference>
<keyword evidence="5" id="KW-0227">DNA damage</keyword>
<keyword evidence="4" id="KW-0238">DNA-binding</keyword>
<dbReference type="InterPro" id="IPR027417">
    <property type="entry name" value="P-loop_NTPase"/>
</dbReference>
<dbReference type="Gene3D" id="1.10.1420.10">
    <property type="match status" value="2"/>
</dbReference>
<dbReference type="SMART" id="SM00534">
    <property type="entry name" value="MUTSac"/>
    <property type="match status" value="1"/>
</dbReference>
<protein>
    <submittedName>
        <fullName evidence="9">MutS protein 1</fullName>
    </submittedName>
</protein>
<comment type="similarity">
    <text evidence="1">Belongs to the DNA mismatch repair MutS family.</text>
</comment>
<evidence type="ECO:0000256" key="2">
    <source>
        <dbReference type="ARBA" id="ARBA00022741"/>
    </source>
</evidence>
<reference evidence="9 10" key="1">
    <citation type="submission" date="2023-04" db="EMBL/GenBank/DDBJ databases">
        <title>Genome of Basidiobolus ranarum AG-B5.</title>
        <authorList>
            <person name="Stajich J.E."/>
            <person name="Carter-House D."/>
            <person name="Gryganskyi A."/>
        </authorList>
    </citation>
    <scope>NUCLEOTIDE SEQUENCE [LARGE SCALE GENOMIC DNA]</scope>
    <source>
        <strain evidence="9 10">AG-B5</strain>
    </source>
</reference>
<evidence type="ECO:0000256" key="6">
    <source>
        <dbReference type="SAM" id="Coils"/>
    </source>
</evidence>
<dbReference type="InterPro" id="IPR036187">
    <property type="entry name" value="DNA_mismatch_repair_MutS_sf"/>
</dbReference>
<evidence type="ECO:0000256" key="4">
    <source>
        <dbReference type="ARBA" id="ARBA00023125"/>
    </source>
</evidence>
<dbReference type="PIRSF" id="PIRSF005813">
    <property type="entry name" value="MSH2"/>
    <property type="match status" value="1"/>
</dbReference>
<keyword evidence="5" id="KW-0234">DNA repair</keyword>
<feature type="domain" description="DNA mismatch repair proteins mutS family" evidence="8">
    <location>
        <begin position="354"/>
        <end position="525"/>
    </location>
</feature>
<proteinExistence type="inferred from homology"/>
<sequence length="594" mass="66067">MKINQIAFSSLELMRSLKGNTKKGSLLHSIDFTTTKAGSRLLAERLTSPLTSIDKINKRLDLVQLFYDNSHLTSDIQSNLANCRDAQRALQRLSLNYGGPADLVDISTTLKTICKIKELLVKSSPEYFASNFSGFLDDLQPHEDLADTIIEAMGIEAPKRLSGPGFINKRSTRRLKELSNEYDKLISEKEDLEQELRRLYDIKSLKLLSTASLKHYVEVSPRDAAKVMESEDVTLIQTLKGKRRFQINRWTILSSKLEFTYEQIYEEEKAVFEETVNKVLAKTPSIMKSCRVLAQLDVASSFAVLAREKNYSRPILNNSGETKIIGGRHPVVEKSLHDKGRQFAKNDCLVGANGNVCVITGPNMGGKSTFLRQVAIVSIMAQTGGFVPADRAELGIIDGLFSRVGAADNLALDQSTFMVIMDEVGRGTSTTDGLSIAYATLHHLNQTIKCRSLFATHYHELTDMLNEELQDVACYHTTVQEDQAGNYSYVHVVRPGVMRQSHGLYVAQLAGLPKSVIELARHVKENLDTKPMPKPSVAYIPPPIPQPVDNTSSIKLSKIQRLFEDVDIMETTPGKALDLISKACKVLNTNTIHP</sequence>
<keyword evidence="2" id="KW-0547">Nucleotide-binding</keyword>
<dbReference type="Pfam" id="PF05190">
    <property type="entry name" value="MutS_IV"/>
    <property type="match status" value="1"/>
</dbReference>
<dbReference type="Proteomes" id="UP001479436">
    <property type="component" value="Unassembled WGS sequence"/>
</dbReference>
<dbReference type="SMART" id="SM00533">
    <property type="entry name" value="MUTSd"/>
    <property type="match status" value="1"/>
</dbReference>
<keyword evidence="10" id="KW-1185">Reference proteome</keyword>
<dbReference type="Pfam" id="PF00488">
    <property type="entry name" value="MutS_V"/>
    <property type="match status" value="1"/>
</dbReference>
<comment type="caution">
    <text evidence="9">The sequence shown here is derived from an EMBL/GenBank/DDBJ whole genome shotgun (WGS) entry which is preliminary data.</text>
</comment>
<evidence type="ECO:0000256" key="5">
    <source>
        <dbReference type="ARBA" id="ARBA00023204"/>
    </source>
</evidence>
<dbReference type="InterPro" id="IPR045076">
    <property type="entry name" value="MutS"/>
</dbReference>
<organism evidence="9 10">
    <name type="scientific">Basidiobolus ranarum</name>
    <dbReference type="NCBI Taxonomy" id="34480"/>
    <lineage>
        <taxon>Eukaryota</taxon>
        <taxon>Fungi</taxon>
        <taxon>Fungi incertae sedis</taxon>
        <taxon>Zoopagomycota</taxon>
        <taxon>Entomophthoromycotina</taxon>
        <taxon>Basidiobolomycetes</taxon>
        <taxon>Basidiobolales</taxon>
        <taxon>Basidiobolaceae</taxon>
        <taxon>Basidiobolus</taxon>
    </lineage>
</organism>
<dbReference type="EMBL" id="JASJQH010000226">
    <property type="protein sequence ID" value="KAK9765777.1"/>
    <property type="molecule type" value="Genomic_DNA"/>
</dbReference>
<dbReference type="InterPro" id="IPR007861">
    <property type="entry name" value="DNA_mismatch_repair_MutS_clamp"/>
</dbReference>
<evidence type="ECO:0000256" key="3">
    <source>
        <dbReference type="ARBA" id="ARBA00022840"/>
    </source>
</evidence>
<dbReference type="PANTHER" id="PTHR11361:SF34">
    <property type="entry name" value="DNA MISMATCH REPAIR PROTEIN MSH1, MITOCHONDRIAL"/>
    <property type="match status" value="1"/>
</dbReference>